<organism evidence="1 2">
    <name type="scientific">Nitrolancea hollandica Lb</name>
    <dbReference type="NCBI Taxonomy" id="1129897"/>
    <lineage>
        <taxon>Bacteria</taxon>
        <taxon>Pseudomonadati</taxon>
        <taxon>Thermomicrobiota</taxon>
        <taxon>Thermomicrobia</taxon>
        <taxon>Sphaerobacterales</taxon>
        <taxon>Sphaerobacterineae</taxon>
        <taxon>Sphaerobacteraceae</taxon>
        <taxon>Nitrolancea</taxon>
    </lineage>
</organism>
<gene>
    <name evidence="1" type="ORF">NITHO_2170008</name>
</gene>
<protein>
    <submittedName>
        <fullName evidence="1">Uncharacterized protein</fullName>
    </submittedName>
</protein>
<dbReference type="AlphaFoldDB" id="I4EF18"/>
<proteinExistence type="predicted"/>
<evidence type="ECO:0000313" key="1">
    <source>
        <dbReference type="EMBL" id="CCF83280.1"/>
    </source>
</evidence>
<accession>I4EF18</accession>
<dbReference type="Proteomes" id="UP000004221">
    <property type="component" value="Unassembled WGS sequence"/>
</dbReference>
<keyword evidence="2" id="KW-1185">Reference proteome</keyword>
<sequence>MEMRSHPRVVDDLDKTGIDLMRPDRGDAQALDGRLVQDPLQHISQAKGPVADRPLVRPDVRSGQDDFPVALFDRLPDLPDDLIRRDITRGPSCSGDDAVGAMRPAALLDLDHPPGPRLPLRDVAHVQVKRLVDPANPDQDVIDDRQLIDRTGDEVDLGHFLEIFRRHGRVTANGRDQRRRVLPARAAKHLAGSPVGEMRDGAGIDDIDVGIVTEFDFDHAGLAKSSTNVLFIALIQLATKGADCETRSAAERLGLLRRQRGGVHRSLHKARINQWAQYT</sequence>
<dbReference type="EMBL" id="CAGS01000132">
    <property type="protein sequence ID" value="CCF83280.1"/>
    <property type="molecule type" value="Genomic_DNA"/>
</dbReference>
<comment type="caution">
    <text evidence="1">The sequence shown here is derived from an EMBL/GenBank/DDBJ whole genome shotgun (WGS) entry which is preliminary data.</text>
</comment>
<reference evidence="1 2" key="1">
    <citation type="journal article" date="2012" name="ISME J.">
        <title>Nitrification expanded: discovery, physiology and genomics of a nitrite-oxidizing bacterium from the phylum Chloroflexi.</title>
        <authorList>
            <person name="Sorokin D.Y."/>
            <person name="Lucker S."/>
            <person name="Vejmelkova D."/>
            <person name="Kostrikina N.A."/>
            <person name="Kleerebezem R."/>
            <person name="Rijpstra W.I."/>
            <person name="Damste J.S."/>
            <person name="Le Paslier D."/>
            <person name="Muyzer G."/>
            <person name="Wagner M."/>
            <person name="van Loosdrecht M.C."/>
            <person name="Daims H."/>
        </authorList>
    </citation>
    <scope>NUCLEOTIDE SEQUENCE [LARGE SCALE GENOMIC DNA]</scope>
    <source>
        <strain evidence="2">none</strain>
    </source>
</reference>
<name>I4EF18_9BACT</name>
<evidence type="ECO:0000313" key="2">
    <source>
        <dbReference type="Proteomes" id="UP000004221"/>
    </source>
</evidence>